<sequence>MRDTLATAQITPDSSTGCVLSVINHLSFQEHNKGRRMNVEYFQKLCWIWEWNPEIKKQQQSPNNVILAQERIRRGSGFCVNTTTHVTLYSSDSTPAYGIGIEVNWSQEDVAGGRVGGVSALARWTSAANKRMSALREKLLMWMKNVIYLHIVDIDAKRADIHTSGRLATSGTVGAITLPEGFTDAFHALFVARGVDRISIKTCQPPDRLGGYAGLSTQPPVYNTHLLISSKRHASSYDPEASGLAQTPKVQERERRKLGYEDWHHHICALYEDSASEKGSVAWI</sequence>
<evidence type="ECO:0000313" key="1">
    <source>
        <dbReference type="EMBL" id="CCA69485.1"/>
    </source>
</evidence>
<protein>
    <submittedName>
        <fullName evidence="1">Uncharacterized protein</fullName>
    </submittedName>
</protein>
<name>G4TDT8_SERID</name>
<dbReference type="HOGENOM" id="CLU_980448_0_0_1"/>
<comment type="caution">
    <text evidence="1">The sequence shown here is derived from an EMBL/GenBank/DDBJ whole genome shotgun (WGS) entry which is preliminary data.</text>
</comment>
<dbReference type="AlphaFoldDB" id="G4TDT8"/>
<keyword evidence="2" id="KW-1185">Reference proteome</keyword>
<organism evidence="1 2">
    <name type="scientific">Serendipita indica (strain DSM 11827)</name>
    <name type="common">Root endophyte fungus</name>
    <name type="synonym">Piriformospora indica</name>
    <dbReference type="NCBI Taxonomy" id="1109443"/>
    <lineage>
        <taxon>Eukaryota</taxon>
        <taxon>Fungi</taxon>
        <taxon>Dikarya</taxon>
        <taxon>Basidiomycota</taxon>
        <taxon>Agaricomycotina</taxon>
        <taxon>Agaricomycetes</taxon>
        <taxon>Sebacinales</taxon>
        <taxon>Serendipitaceae</taxon>
        <taxon>Serendipita</taxon>
    </lineage>
</organism>
<gene>
    <name evidence="1" type="ORF">PIIN_11849</name>
</gene>
<dbReference type="InParanoid" id="G4TDT8"/>
<dbReference type="EMBL" id="CAFZ01000056">
    <property type="protein sequence ID" value="CCA69485.1"/>
    <property type="molecule type" value="Genomic_DNA"/>
</dbReference>
<dbReference type="OrthoDB" id="3366139at2759"/>
<proteinExistence type="predicted"/>
<reference evidence="1 2" key="1">
    <citation type="journal article" date="2011" name="PLoS Pathog.">
        <title>Endophytic Life Strategies Decoded by Genome and Transcriptome Analyses of the Mutualistic Root Symbiont Piriformospora indica.</title>
        <authorList>
            <person name="Zuccaro A."/>
            <person name="Lahrmann U."/>
            <person name="Guldener U."/>
            <person name="Langen G."/>
            <person name="Pfiffi S."/>
            <person name="Biedenkopf D."/>
            <person name="Wong P."/>
            <person name="Samans B."/>
            <person name="Grimm C."/>
            <person name="Basiewicz M."/>
            <person name="Murat C."/>
            <person name="Martin F."/>
            <person name="Kogel K.H."/>
        </authorList>
    </citation>
    <scope>NUCLEOTIDE SEQUENCE [LARGE SCALE GENOMIC DNA]</scope>
    <source>
        <strain evidence="1 2">DSM 11827</strain>
    </source>
</reference>
<evidence type="ECO:0000313" key="2">
    <source>
        <dbReference type="Proteomes" id="UP000007148"/>
    </source>
</evidence>
<dbReference type="Proteomes" id="UP000007148">
    <property type="component" value="Unassembled WGS sequence"/>
</dbReference>
<accession>G4TDT8</accession>